<dbReference type="EMBL" id="BSFL01000002">
    <property type="protein sequence ID" value="GLK79947.1"/>
    <property type="molecule type" value="Genomic_DNA"/>
</dbReference>
<sequence>MRIRTAVLGAAFALAVPAASFAQEGTVSGAAGGAVTGAVVGGPVGAAVGGVAGAVAGTLIAPPKQVRTYVVQEQRPSVVYQGEVVVGKPLPETVEVYRVPDSDYSYTIVNDKRYIVDEDRQVVEVVE</sequence>
<comment type="caution">
    <text evidence="2">The sequence shown here is derived from an EMBL/GenBank/DDBJ whole genome shotgun (WGS) entry which is preliminary data.</text>
</comment>
<evidence type="ECO:0000313" key="3">
    <source>
        <dbReference type="Proteomes" id="UP001143309"/>
    </source>
</evidence>
<name>A0A9W6N725_9HYPH</name>
<organism evidence="2 3">
    <name type="scientific">Methylopila turkensis</name>
    <dbReference type="NCBI Taxonomy" id="1437816"/>
    <lineage>
        <taxon>Bacteria</taxon>
        <taxon>Pseudomonadati</taxon>
        <taxon>Pseudomonadota</taxon>
        <taxon>Alphaproteobacteria</taxon>
        <taxon>Hyphomicrobiales</taxon>
        <taxon>Methylopilaceae</taxon>
        <taxon>Methylopila</taxon>
    </lineage>
</organism>
<dbReference type="Proteomes" id="UP001143309">
    <property type="component" value="Unassembled WGS sequence"/>
</dbReference>
<dbReference type="Pfam" id="PF06823">
    <property type="entry name" value="DUF1236"/>
    <property type="match status" value="1"/>
</dbReference>
<reference evidence="2" key="2">
    <citation type="submission" date="2023-01" db="EMBL/GenBank/DDBJ databases">
        <authorList>
            <person name="Sun Q."/>
            <person name="Evtushenko L."/>
        </authorList>
    </citation>
    <scope>NUCLEOTIDE SEQUENCE</scope>
    <source>
        <strain evidence="2">VKM B-2748</strain>
    </source>
</reference>
<dbReference type="InterPro" id="IPR009642">
    <property type="entry name" value="DUF1236"/>
</dbReference>
<keyword evidence="3" id="KW-1185">Reference proteome</keyword>
<accession>A0A9W6N725</accession>
<dbReference type="AlphaFoldDB" id="A0A9W6N725"/>
<dbReference type="RefSeq" id="WP_271200428.1">
    <property type="nucleotide sequence ID" value="NZ_BSFL01000002.1"/>
</dbReference>
<gene>
    <name evidence="2" type="ORF">GCM10008174_16880</name>
</gene>
<evidence type="ECO:0000313" key="2">
    <source>
        <dbReference type="EMBL" id="GLK79947.1"/>
    </source>
</evidence>
<keyword evidence="1" id="KW-0732">Signal</keyword>
<proteinExistence type="predicted"/>
<protein>
    <recommendedName>
        <fullName evidence="4">DUF1236 domain-containing protein</fullName>
    </recommendedName>
</protein>
<feature type="signal peptide" evidence="1">
    <location>
        <begin position="1"/>
        <end position="22"/>
    </location>
</feature>
<reference evidence="2" key="1">
    <citation type="journal article" date="2014" name="Int. J. Syst. Evol. Microbiol.">
        <title>Complete genome sequence of Corynebacterium casei LMG S-19264T (=DSM 44701T), isolated from a smear-ripened cheese.</title>
        <authorList>
            <consortium name="US DOE Joint Genome Institute (JGI-PGF)"/>
            <person name="Walter F."/>
            <person name="Albersmeier A."/>
            <person name="Kalinowski J."/>
            <person name="Ruckert C."/>
        </authorList>
    </citation>
    <scope>NUCLEOTIDE SEQUENCE</scope>
    <source>
        <strain evidence="2">VKM B-2748</strain>
    </source>
</reference>
<evidence type="ECO:0008006" key="4">
    <source>
        <dbReference type="Google" id="ProtNLM"/>
    </source>
</evidence>
<evidence type="ECO:0000256" key="1">
    <source>
        <dbReference type="SAM" id="SignalP"/>
    </source>
</evidence>
<feature type="chain" id="PRO_5040825359" description="DUF1236 domain-containing protein" evidence="1">
    <location>
        <begin position="23"/>
        <end position="127"/>
    </location>
</feature>